<dbReference type="InterPro" id="IPR024775">
    <property type="entry name" value="DinB-like"/>
</dbReference>
<accession>A0A160IIN4</accession>
<evidence type="ECO:0000259" key="1">
    <source>
        <dbReference type="Pfam" id="PF12867"/>
    </source>
</evidence>
<evidence type="ECO:0000313" key="2">
    <source>
        <dbReference type="EMBL" id="ANC75516.1"/>
    </source>
</evidence>
<dbReference type="InterPro" id="IPR034660">
    <property type="entry name" value="DinB/YfiT-like"/>
</dbReference>
<feature type="domain" description="DinB-like" evidence="1">
    <location>
        <begin position="14"/>
        <end position="146"/>
    </location>
</feature>
<dbReference type="Pfam" id="PF12867">
    <property type="entry name" value="DinB_2"/>
    <property type="match status" value="1"/>
</dbReference>
<gene>
    <name evidence="2" type="ORF">ABE65_001005</name>
</gene>
<dbReference type="EMBL" id="CP015378">
    <property type="protein sequence ID" value="ANC75516.1"/>
    <property type="molecule type" value="Genomic_DNA"/>
</dbReference>
<dbReference type="Gene3D" id="1.20.120.450">
    <property type="entry name" value="dinb family like domain"/>
    <property type="match status" value="1"/>
</dbReference>
<keyword evidence="3" id="KW-1185">Reference proteome</keyword>
<dbReference type="KEGG" id="fpn:ABE65_001005"/>
<evidence type="ECO:0000313" key="3">
    <source>
        <dbReference type="Proteomes" id="UP000076623"/>
    </source>
</evidence>
<dbReference type="RefSeq" id="WP_066390750.1">
    <property type="nucleotide sequence ID" value="NZ_CP015378.1"/>
</dbReference>
<dbReference type="Proteomes" id="UP000076623">
    <property type="component" value="Chromosome"/>
</dbReference>
<reference evidence="2 3" key="1">
    <citation type="submission" date="2016-04" db="EMBL/GenBank/DDBJ databases">
        <title>Complete genome sequence of Fictibacillus phosphorivorans G25-29, a strain toxic to nematodes.</title>
        <authorList>
            <person name="Zheng Z."/>
        </authorList>
    </citation>
    <scope>NUCLEOTIDE SEQUENCE [LARGE SCALE GENOMIC DNA]</scope>
    <source>
        <strain evidence="2 3">G25-29</strain>
    </source>
</reference>
<dbReference type="STRING" id="1221500.ABE65_001005"/>
<protein>
    <recommendedName>
        <fullName evidence="1">DinB-like domain-containing protein</fullName>
    </recommendedName>
</protein>
<name>A0A160IIN4_9BACL</name>
<dbReference type="AlphaFoldDB" id="A0A160IIN4"/>
<organism evidence="2 3">
    <name type="scientific">Fictibacillus phosphorivorans</name>
    <dbReference type="NCBI Taxonomy" id="1221500"/>
    <lineage>
        <taxon>Bacteria</taxon>
        <taxon>Bacillati</taxon>
        <taxon>Bacillota</taxon>
        <taxon>Bacilli</taxon>
        <taxon>Bacillales</taxon>
        <taxon>Fictibacillaceae</taxon>
        <taxon>Fictibacillus</taxon>
    </lineage>
</organism>
<proteinExistence type="predicted"/>
<sequence>MSEVIMQYCSLVNWLQELKGMPEEHWLEPIQEDKWSTGEIIAHIKAWDIFVWDERFSYFIKRSNITPKKGDVEEINRNAAQEAKCGISKNALIDKVIECRRVLSRKLQELPIAIWEEKIQIGDSWITLCEYIKGMVEHDNHHRQQIEKYLLNKGIELFKQEV</sequence>
<dbReference type="SUPFAM" id="SSF109854">
    <property type="entry name" value="DinB/YfiT-like putative metalloenzymes"/>
    <property type="match status" value="1"/>
</dbReference>